<evidence type="ECO:0000313" key="2">
    <source>
        <dbReference type="Proteomes" id="UP001174932"/>
    </source>
</evidence>
<evidence type="ECO:0000313" key="1">
    <source>
        <dbReference type="EMBL" id="MDO6963485.1"/>
    </source>
</evidence>
<accession>A0ABT8YII2</accession>
<dbReference type="EMBL" id="JAUOZU010000005">
    <property type="protein sequence ID" value="MDO6963485.1"/>
    <property type="molecule type" value="Genomic_DNA"/>
</dbReference>
<name>A0ABT8YII2_9HYPH</name>
<reference evidence="1" key="2">
    <citation type="submission" date="2023-07" db="EMBL/GenBank/DDBJ databases">
        <authorList>
            <person name="Shen H."/>
        </authorList>
    </citation>
    <scope>NUCLEOTIDE SEQUENCE</scope>
    <source>
        <strain evidence="1">TNR-22</strain>
    </source>
</reference>
<proteinExistence type="predicted"/>
<protein>
    <submittedName>
        <fullName evidence="1">Uncharacterized protein</fullName>
    </submittedName>
</protein>
<dbReference type="RefSeq" id="WP_304375391.1">
    <property type="nucleotide sequence ID" value="NZ_JAUOZU010000005.1"/>
</dbReference>
<organism evidence="1 2">
    <name type="scientific">Rhizobium alvei</name>
    <dbReference type="NCBI Taxonomy" id="1132659"/>
    <lineage>
        <taxon>Bacteria</taxon>
        <taxon>Pseudomonadati</taxon>
        <taxon>Pseudomonadota</taxon>
        <taxon>Alphaproteobacteria</taxon>
        <taxon>Hyphomicrobiales</taxon>
        <taxon>Rhizobiaceae</taxon>
        <taxon>Rhizobium/Agrobacterium group</taxon>
        <taxon>Rhizobium</taxon>
    </lineage>
</organism>
<gene>
    <name evidence="1" type="ORF">Q4481_05925</name>
</gene>
<keyword evidence="2" id="KW-1185">Reference proteome</keyword>
<comment type="caution">
    <text evidence="1">The sequence shown here is derived from an EMBL/GenBank/DDBJ whole genome shotgun (WGS) entry which is preliminary data.</text>
</comment>
<sequence length="46" mass="4663">MTFTRFGALAIGVAIASLLAVSALGWSVYGSSILLDMAAGGLSWCL</sequence>
<reference evidence="1" key="1">
    <citation type="journal article" date="2015" name="Int. J. Syst. Evol. Microbiol.">
        <title>Rhizobium alvei sp. nov., isolated from a freshwater river.</title>
        <authorList>
            <person name="Sheu S.Y."/>
            <person name="Huang H.W."/>
            <person name="Young C.C."/>
            <person name="Chen W.M."/>
        </authorList>
    </citation>
    <scope>NUCLEOTIDE SEQUENCE</scope>
    <source>
        <strain evidence="1">TNR-22</strain>
    </source>
</reference>
<dbReference type="Proteomes" id="UP001174932">
    <property type="component" value="Unassembled WGS sequence"/>
</dbReference>